<keyword evidence="2" id="KW-1185">Reference proteome</keyword>
<sequence>MGEVDAAAMEPMWPEGASEEYVAARIGLAKAERTLRDQIEEVAAARRRMPAGLVLDDYTFAEGPADLGRPEPFRTTRLRELFGQHDTLVVYHLMFHPDDDEACPMCSLWVDGFQGVAHHLGQRTSFAVIAKAPLPKLRAWALRRGWDGLRLLSSHDTTFNADLHAERPNGDQRPMISVFTTEGDQVRHFYTLPANFLDDAQRGIDQLSPVWNILDLLPSGRGDWYAENHYAGRDRRA</sequence>
<organism evidence="1 2">
    <name type="scientific">Nocardia tenerifensis</name>
    <dbReference type="NCBI Taxonomy" id="228006"/>
    <lineage>
        <taxon>Bacteria</taxon>
        <taxon>Bacillati</taxon>
        <taxon>Actinomycetota</taxon>
        <taxon>Actinomycetes</taxon>
        <taxon>Mycobacteriales</taxon>
        <taxon>Nocardiaceae</taxon>
        <taxon>Nocardia</taxon>
    </lineage>
</organism>
<evidence type="ECO:0000313" key="2">
    <source>
        <dbReference type="Proteomes" id="UP000247569"/>
    </source>
</evidence>
<dbReference type="InterPro" id="IPR010296">
    <property type="entry name" value="DUF899_thioredox"/>
</dbReference>
<dbReference type="EMBL" id="QJKF01000027">
    <property type="protein sequence ID" value="PXX53391.1"/>
    <property type="molecule type" value="Genomic_DNA"/>
</dbReference>
<reference evidence="1 2" key="1">
    <citation type="submission" date="2018-05" db="EMBL/GenBank/DDBJ databases">
        <title>Genomic Encyclopedia of Type Strains, Phase IV (KMG-IV): sequencing the most valuable type-strain genomes for metagenomic binning, comparative biology and taxonomic classification.</title>
        <authorList>
            <person name="Goeker M."/>
        </authorList>
    </citation>
    <scope>NUCLEOTIDE SEQUENCE [LARGE SCALE GENOMIC DNA]</scope>
    <source>
        <strain evidence="1 2">DSM 44704</strain>
    </source>
</reference>
<proteinExistence type="predicted"/>
<dbReference type="AlphaFoldDB" id="A0A318JNP6"/>
<gene>
    <name evidence="1" type="ORF">DFR70_1272</name>
</gene>
<protein>
    <submittedName>
        <fullName evidence="1">Putative dithiol-disulfide oxidoreductase (DUF899 family)</fullName>
    </submittedName>
</protein>
<evidence type="ECO:0000313" key="1">
    <source>
        <dbReference type="EMBL" id="PXX53391.1"/>
    </source>
</evidence>
<dbReference type="Proteomes" id="UP000247569">
    <property type="component" value="Unassembled WGS sequence"/>
</dbReference>
<dbReference type="RefSeq" id="WP_040730245.1">
    <property type="nucleotide sequence ID" value="NZ_QJKF01000027.1"/>
</dbReference>
<dbReference type="Pfam" id="PF05988">
    <property type="entry name" value="DUF899"/>
    <property type="match status" value="1"/>
</dbReference>
<dbReference type="OrthoDB" id="4721017at2"/>
<name>A0A318JNP6_9NOCA</name>
<comment type="caution">
    <text evidence="1">The sequence shown here is derived from an EMBL/GenBank/DDBJ whole genome shotgun (WGS) entry which is preliminary data.</text>
</comment>
<accession>A0A318JNP6</accession>